<keyword evidence="1" id="KW-0472">Membrane</keyword>
<feature type="transmembrane region" description="Helical" evidence="1">
    <location>
        <begin position="84"/>
        <end position="104"/>
    </location>
</feature>
<organism evidence="2 3">
    <name type="scientific">Paraburkholderia youngii</name>
    <dbReference type="NCBI Taxonomy" id="2782701"/>
    <lineage>
        <taxon>Bacteria</taxon>
        <taxon>Pseudomonadati</taxon>
        <taxon>Pseudomonadota</taxon>
        <taxon>Betaproteobacteria</taxon>
        <taxon>Burkholderiales</taxon>
        <taxon>Burkholderiaceae</taxon>
        <taxon>Paraburkholderia</taxon>
    </lineage>
</organism>
<reference evidence="2 3" key="1">
    <citation type="submission" date="2020-08" db="EMBL/GenBank/DDBJ databases">
        <title>Genomic Encyclopedia of Type Strains, Phase IV (KMG-V): Genome sequencing to study the core and pangenomes of soil and plant-associated prokaryotes.</title>
        <authorList>
            <person name="Whitman W."/>
        </authorList>
    </citation>
    <scope>NUCLEOTIDE SEQUENCE [LARGE SCALE GENOMIC DNA]</scope>
    <source>
        <strain evidence="2 3">JPY162</strain>
    </source>
</reference>
<keyword evidence="1" id="KW-0812">Transmembrane</keyword>
<protein>
    <submittedName>
        <fullName evidence="2">Uncharacterized protein</fullName>
    </submittedName>
</protein>
<evidence type="ECO:0000256" key="1">
    <source>
        <dbReference type="SAM" id="Phobius"/>
    </source>
</evidence>
<dbReference type="EMBL" id="JACHDE010000012">
    <property type="protein sequence ID" value="MBB5403225.1"/>
    <property type="molecule type" value="Genomic_DNA"/>
</dbReference>
<comment type="caution">
    <text evidence="2">The sequence shown here is derived from an EMBL/GenBank/DDBJ whole genome shotgun (WGS) entry which is preliminary data.</text>
</comment>
<keyword evidence="1" id="KW-1133">Transmembrane helix</keyword>
<dbReference type="RefSeq" id="WP_184227634.1">
    <property type="nucleotide sequence ID" value="NZ_JACHDE010000012.1"/>
</dbReference>
<gene>
    <name evidence="2" type="ORF">HDG41_005311</name>
</gene>
<evidence type="ECO:0000313" key="2">
    <source>
        <dbReference type="EMBL" id="MBB5403225.1"/>
    </source>
</evidence>
<evidence type="ECO:0000313" key="3">
    <source>
        <dbReference type="Proteomes" id="UP000592820"/>
    </source>
</evidence>
<name>A0A7W8LAS2_9BURK</name>
<feature type="transmembrane region" description="Helical" evidence="1">
    <location>
        <begin position="57"/>
        <end position="78"/>
    </location>
</feature>
<proteinExistence type="predicted"/>
<dbReference type="Proteomes" id="UP000592820">
    <property type="component" value="Unassembled WGS sequence"/>
</dbReference>
<dbReference type="AlphaFoldDB" id="A0A7W8LAS2"/>
<sequence length="131" mass="14312">MRDFKAGGDINVGGDVHIHDASSQPKLLVMCNTGELLNERTHRKTLLSNERSRKIKYAAIFFLVCALGLGVGALWLHFSGKSALSSVLLGLGGLFVAGAAVKIVDEPSEFERRQLDALREISHILRERGVE</sequence>
<accession>A0A7W8LAS2</accession>